<dbReference type="EMBL" id="CP163444">
    <property type="protein sequence ID" value="XDQ69699.1"/>
    <property type="molecule type" value="Genomic_DNA"/>
</dbReference>
<dbReference type="AlphaFoldDB" id="A0AB39SRI9"/>
<dbReference type="Pfam" id="PF00496">
    <property type="entry name" value="SBP_bac_5"/>
    <property type="match status" value="1"/>
</dbReference>
<feature type="signal peptide" evidence="4">
    <location>
        <begin position="1"/>
        <end position="38"/>
    </location>
</feature>
<accession>A0AB39SRI9</accession>
<reference evidence="6" key="1">
    <citation type="submission" date="2024-07" db="EMBL/GenBank/DDBJ databases">
        <authorList>
            <person name="Yu S.T."/>
        </authorList>
    </citation>
    <scope>NUCLEOTIDE SEQUENCE</scope>
    <source>
        <strain evidence="6">R44</strain>
    </source>
</reference>
<comment type="similarity">
    <text evidence="2">Belongs to the bacterial solute-binding protein 5 family.</text>
</comment>
<proteinExistence type="inferred from homology"/>
<dbReference type="CDD" id="cd08509">
    <property type="entry name" value="PBP2_TmCBP_oligosaccharides_like"/>
    <property type="match status" value="1"/>
</dbReference>
<dbReference type="RefSeq" id="WP_369142441.1">
    <property type="nucleotide sequence ID" value="NZ_CP163444.1"/>
</dbReference>
<dbReference type="SUPFAM" id="SSF53850">
    <property type="entry name" value="Periplasmic binding protein-like II"/>
    <property type="match status" value="1"/>
</dbReference>
<dbReference type="PROSITE" id="PS01040">
    <property type="entry name" value="SBP_BACTERIAL_5"/>
    <property type="match status" value="1"/>
</dbReference>
<protein>
    <submittedName>
        <fullName evidence="6">ABC transporter substrate-binding protein</fullName>
    </submittedName>
</protein>
<dbReference type="PANTHER" id="PTHR30290">
    <property type="entry name" value="PERIPLASMIC BINDING COMPONENT OF ABC TRANSPORTER"/>
    <property type="match status" value="1"/>
</dbReference>
<keyword evidence="3 4" id="KW-0732">Signal</keyword>
<dbReference type="GO" id="GO:0042597">
    <property type="term" value="C:periplasmic space"/>
    <property type="evidence" value="ECO:0007669"/>
    <property type="project" value="UniProtKB-ARBA"/>
</dbReference>
<dbReference type="PIRSF" id="PIRSF002741">
    <property type="entry name" value="MppA"/>
    <property type="match status" value="1"/>
</dbReference>
<organism evidence="6">
    <name type="scientific">Streptomyces sp. R44</name>
    <dbReference type="NCBI Taxonomy" id="3238633"/>
    <lineage>
        <taxon>Bacteria</taxon>
        <taxon>Bacillati</taxon>
        <taxon>Actinomycetota</taxon>
        <taxon>Actinomycetes</taxon>
        <taxon>Kitasatosporales</taxon>
        <taxon>Streptomycetaceae</taxon>
        <taxon>Streptomyces</taxon>
    </lineage>
</organism>
<gene>
    <name evidence="6" type="ORF">AB5J54_03800</name>
</gene>
<dbReference type="InterPro" id="IPR000914">
    <property type="entry name" value="SBP_5_dom"/>
</dbReference>
<evidence type="ECO:0000256" key="2">
    <source>
        <dbReference type="ARBA" id="ARBA00005695"/>
    </source>
</evidence>
<comment type="subcellular location">
    <subcellularLocation>
        <location evidence="1">Cell membrane</location>
        <topology evidence="1">Lipid-anchor</topology>
    </subcellularLocation>
</comment>
<dbReference type="Gene3D" id="3.90.76.10">
    <property type="entry name" value="Dipeptide-binding Protein, Domain 1"/>
    <property type="match status" value="1"/>
</dbReference>
<evidence type="ECO:0000313" key="6">
    <source>
        <dbReference type="EMBL" id="XDQ69699.1"/>
    </source>
</evidence>
<feature type="chain" id="PRO_5044337681" evidence="4">
    <location>
        <begin position="39"/>
        <end position="562"/>
    </location>
</feature>
<dbReference type="PROSITE" id="PS51257">
    <property type="entry name" value="PROKAR_LIPOPROTEIN"/>
    <property type="match status" value="1"/>
</dbReference>
<dbReference type="Gene3D" id="3.10.105.10">
    <property type="entry name" value="Dipeptide-binding Protein, Domain 3"/>
    <property type="match status" value="1"/>
</dbReference>
<dbReference type="PANTHER" id="PTHR30290:SF82">
    <property type="entry name" value="ABC-TYPE DIPEPTIDE_OLIGOPEPTIDE TRANSPORT SYSTEM, PERIPLASMIC COMPONENT"/>
    <property type="match status" value="1"/>
</dbReference>
<evidence type="ECO:0000256" key="3">
    <source>
        <dbReference type="ARBA" id="ARBA00022729"/>
    </source>
</evidence>
<name>A0AB39SRI9_9ACTN</name>
<evidence type="ECO:0000256" key="1">
    <source>
        <dbReference type="ARBA" id="ARBA00004193"/>
    </source>
</evidence>
<dbReference type="GO" id="GO:1904680">
    <property type="term" value="F:peptide transmembrane transporter activity"/>
    <property type="evidence" value="ECO:0007669"/>
    <property type="project" value="TreeGrafter"/>
</dbReference>
<dbReference type="InterPro" id="IPR030678">
    <property type="entry name" value="Peptide/Ni-bd"/>
</dbReference>
<evidence type="ECO:0000259" key="5">
    <source>
        <dbReference type="Pfam" id="PF00496"/>
    </source>
</evidence>
<dbReference type="InterPro" id="IPR023765">
    <property type="entry name" value="SBP_5_CS"/>
</dbReference>
<dbReference type="GO" id="GO:0043190">
    <property type="term" value="C:ATP-binding cassette (ABC) transporter complex"/>
    <property type="evidence" value="ECO:0007669"/>
    <property type="project" value="InterPro"/>
</dbReference>
<evidence type="ECO:0000256" key="4">
    <source>
        <dbReference type="SAM" id="SignalP"/>
    </source>
</evidence>
<sequence length="562" mass="60647">MTPSPARGRAPRGLRPALLAGAAATALLLTGCSGGAGAAGAGDTSGNQLLTIPREDMGTFTRNFNPFSPKAAPMTKEAVYEPLMVHNPADGKDTPWLATAWTQAPDGKSVTFTLREGVKWSDGQPFAAEDVVHTFELQKKLLGGFEYLREVTADSAQKVTFHFTKPFSPSLYEIGGHFIVPKHIWSKIADPAKDTNPAPVGTGPYTQVDHFQSQSYELRRNPSYWQPAKQRIAGIRLLAFSGNDSANLAFTNGEVDWTQTFVPDIQKSFVAKNPKTNHYWFPTTGAMINWQLNTAKAPFDDPALRKALSRAVDRAKIAKVAMNGYTAPADCTGLSNAYDTWRDKAVAASCDWTTYDTEAAARALDAAGYKRGADGSRTQKNGKPLTLDISVGSASSDWISVANIIKQNLAEVGVTATVKSPDWSAVVSAYETGTFDSGIVWSNNGATPYEFYRGAMATTQVKPVGEKATENYHRFGDPKADKLIDAFAATTDPKTQQARAGELQKLFAADAPVVPLFPGPEWGAYTDARFTGWPTKDDPYATLSNRSVTTVLVLTSLQPVKG</sequence>
<feature type="domain" description="Solute-binding protein family 5" evidence="5">
    <location>
        <begin position="94"/>
        <end position="457"/>
    </location>
</feature>
<dbReference type="GO" id="GO:0015833">
    <property type="term" value="P:peptide transport"/>
    <property type="evidence" value="ECO:0007669"/>
    <property type="project" value="TreeGrafter"/>
</dbReference>
<dbReference type="Gene3D" id="3.40.190.10">
    <property type="entry name" value="Periplasmic binding protein-like II"/>
    <property type="match status" value="1"/>
</dbReference>
<dbReference type="InterPro" id="IPR039424">
    <property type="entry name" value="SBP_5"/>
</dbReference>